<sequence>MEQWEDVSEREQRFHQFVRQHIICMLLFICLYLISYWIIRLLKQRSDSDELYAGYEDFFVFRVSLWMCTWSLAVSMGAATLLPFSVIGSEIIQAYPDNYYFQWLNWPLIHSLWNYIFALSNLSLFILLPFAYFFIESQGFKGHGK</sequence>
<dbReference type="PRINTS" id="PR01692">
    <property type="entry name" value="LIPOCALINIMR"/>
</dbReference>
<evidence type="ECO:0000313" key="3">
    <source>
        <dbReference type="EMBL" id="OZC05815.1"/>
    </source>
</evidence>
<dbReference type="OrthoDB" id="5596951at2759"/>
<dbReference type="InterPro" id="IPR006876">
    <property type="entry name" value="LMBR1-like_membr_prot"/>
</dbReference>
<feature type="transmembrane region" description="Helical" evidence="2">
    <location>
        <begin position="20"/>
        <end position="39"/>
    </location>
</feature>
<dbReference type="AlphaFoldDB" id="A0A238BMH2"/>
<dbReference type="GO" id="GO:0005886">
    <property type="term" value="C:plasma membrane"/>
    <property type="evidence" value="ECO:0007669"/>
    <property type="project" value="TreeGrafter"/>
</dbReference>
<dbReference type="EMBL" id="KZ270399">
    <property type="protein sequence ID" value="OZC05815.1"/>
    <property type="molecule type" value="Genomic_DNA"/>
</dbReference>
<keyword evidence="2" id="KW-0472">Membrane</keyword>
<proteinExistence type="inferred from homology"/>
<keyword evidence="4" id="KW-1185">Reference proteome</keyword>
<comment type="similarity">
    <text evidence="1">Belongs to the LIMR family.</text>
</comment>
<dbReference type="PANTHER" id="PTHR12625">
    <property type="entry name" value="LIPOCALIN-1 INTERACTING MEMBRANE RECEPTOR LIMR"/>
    <property type="match status" value="1"/>
</dbReference>
<gene>
    <name evidence="3" type="ORF">X798_07210</name>
</gene>
<dbReference type="Proteomes" id="UP000242913">
    <property type="component" value="Unassembled WGS sequence"/>
</dbReference>
<dbReference type="GO" id="GO:0007165">
    <property type="term" value="P:signal transduction"/>
    <property type="evidence" value="ECO:0007669"/>
    <property type="project" value="TreeGrafter"/>
</dbReference>
<organism evidence="3 4">
    <name type="scientific">Onchocerca flexuosa</name>
    <dbReference type="NCBI Taxonomy" id="387005"/>
    <lineage>
        <taxon>Eukaryota</taxon>
        <taxon>Metazoa</taxon>
        <taxon>Ecdysozoa</taxon>
        <taxon>Nematoda</taxon>
        <taxon>Chromadorea</taxon>
        <taxon>Rhabditida</taxon>
        <taxon>Spirurina</taxon>
        <taxon>Spiruromorpha</taxon>
        <taxon>Filarioidea</taxon>
        <taxon>Onchocercidae</taxon>
        <taxon>Onchocerca</taxon>
    </lineage>
</organism>
<dbReference type="InterPro" id="IPR008075">
    <property type="entry name" value="LIMR"/>
</dbReference>
<feature type="transmembrane region" description="Helical" evidence="2">
    <location>
        <begin position="59"/>
        <end position="92"/>
    </location>
</feature>
<accession>A0A238BMH2</accession>
<dbReference type="GO" id="GO:0004888">
    <property type="term" value="F:transmembrane signaling receptor activity"/>
    <property type="evidence" value="ECO:0007669"/>
    <property type="project" value="TreeGrafter"/>
</dbReference>
<name>A0A238BMH2_9BILA</name>
<feature type="non-terminal residue" evidence="3">
    <location>
        <position position="145"/>
    </location>
</feature>
<dbReference type="PANTHER" id="PTHR12625:SF0">
    <property type="entry name" value="PROTEIN LILIPOD"/>
    <property type="match status" value="1"/>
</dbReference>
<protein>
    <submittedName>
        <fullName evidence="3">Uncharacterized protein</fullName>
    </submittedName>
</protein>
<reference evidence="3 4" key="1">
    <citation type="submission" date="2015-12" db="EMBL/GenBank/DDBJ databases">
        <title>Draft genome of the nematode, Onchocerca flexuosa.</title>
        <authorList>
            <person name="Mitreva M."/>
        </authorList>
    </citation>
    <scope>NUCLEOTIDE SEQUENCE [LARGE SCALE GENOMIC DNA]</scope>
    <source>
        <strain evidence="3">Red Deer</strain>
    </source>
</reference>
<dbReference type="Pfam" id="PF04791">
    <property type="entry name" value="LMBR1"/>
    <property type="match status" value="1"/>
</dbReference>
<evidence type="ECO:0000256" key="1">
    <source>
        <dbReference type="ARBA" id="ARBA00010487"/>
    </source>
</evidence>
<keyword evidence="2" id="KW-1133">Transmembrane helix</keyword>
<evidence type="ECO:0000313" key="4">
    <source>
        <dbReference type="Proteomes" id="UP000242913"/>
    </source>
</evidence>
<feature type="transmembrane region" description="Helical" evidence="2">
    <location>
        <begin position="112"/>
        <end position="135"/>
    </location>
</feature>
<evidence type="ECO:0000256" key="2">
    <source>
        <dbReference type="SAM" id="Phobius"/>
    </source>
</evidence>
<keyword evidence="2" id="KW-0812">Transmembrane</keyword>